<accession>A0A919L231</accession>
<dbReference type="InterPro" id="IPR011659">
    <property type="entry name" value="WD40"/>
</dbReference>
<evidence type="ECO:0000256" key="1">
    <source>
        <dbReference type="ARBA" id="ARBA00009820"/>
    </source>
</evidence>
<dbReference type="SUPFAM" id="SSF82171">
    <property type="entry name" value="DPP6 N-terminal domain-like"/>
    <property type="match status" value="1"/>
</dbReference>
<evidence type="ECO:0000313" key="5">
    <source>
        <dbReference type="Proteomes" id="UP000617734"/>
    </source>
</evidence>
<proteinExistence type="inferred from homology"/>
<dbReference type="Proteomes" id="UP000617734">
    <property type="component" value="Unassembled WGS sequence"/>
</dbReference>
<dbReference type="EMBL" id="BNBO01000050">
    <property type="protein sequence ID" value="GHH81057.1"/>
    <property type="molecule type" value="Genomic_DNA"/>
</dbReference>
<keyword evidence="5" id="KW-1185">Reference proteome</keyword>
<dbReference type="InterPro" id="IPR011042">
    <property type="entry name" value="6-blade_b-propeller_TolB-like"/>
</dbReference>
<feature type="compositionally biased region" description="Polar residues" evidence="2">
    <location>
        <begin position="164"/>
        <end position="177"/>
    </location>
</feature>
<dbReference type="RefSeq" id="WP_190214297.1">
    <property type="nucleotide sequence ID" value="NZ_BNBO01000050.1"/>
</dbReference>
<comment type="similarity">
    <text evidence="1">Belongs to the TolB family.</text>
</comment>
<reference evidence="4" key="1">
    <citation type="journal article" date="2014" name="Int. J. Syst. Evol. Microbiol.">
        <title>Complete genome sequence of Corynebacterium casei LMG S-19264T (=DSM 44701T), isolated from a smear-ripened cheese.</title>
        <authorList>
            <consortium name="US DOE Joint Genome Institute (JGI-PGF)"/>
            <person name="Walter F."/>
            <person name="Albersmeier A."/>
            <person name="Kalinowski J."/>
            <person name="Ruckert C."/>
        </authorList>
    </citation>
    <scope>NUCLEOTIDE SEQUENCE</scope>
    <source>
        <strain evidence="4">JCM 4646</strain>
    </source>
</reference>
<feature type="signal peptide" evidence="3">
    <location>
        <begin position="1"/>
        <end position="32"/>
    </location>
</feature>
<dbReference type="Pfam" id="PF07676">
    <property type="entry name" value="PD40"/>
    <property type="match status" value="1"/>
</dbReference>
<name>A0A919L231_9ACTN</name>
<keyword evidence="3" id="KW-0732">Signal</keyword>
<dbReference type="GeneID" id="95356586"/>
<evidence type="ECO:0000256" key="2">
    <source>
        <dbReference type="SAM" id="MobiDB-lite"/>
    </source>
</evidence>
<evidence type="ECO:0000313" key="4">
    <source>
        <dbReference type="EMBL" id="GHH81057.1"/>
    </source>
</evidence>
<protein>
    <recommendedName>
        <fullName evidence="6">WD40 domain-containing protein</fullName>
    </recommendedName>
</protein>
<dbReference type="PROSITE" id="PS51318">
    <property type="entry name" value="TAT"/>
    <property type="match status" value="1"/>
</dbReference>
<evidence type="ECO:0000256" key="3">
    <source>
        <dbReference type="SAM" id="SignalP"/>
    </source>
</evidence>
<gene>
    <name evidence="4" type="ORF">GCM10018781_62820</name>
</gene>
<organism evidence="4 5">
    <name type="scientific">Kitasatospora indigofera</name>
    <dbReference type="NCBI Taxonomy" id="67307"/>
    <lineage>
        <taxon>Bacteria</taxon>
        <taxon>Bacillati</taxon>
        <taxon>Actinomycetota</taxon>
        <taxon>Actinomycetes</taxon>
        <taxon>Kitasatosporales</taxon>
        <taxon>Streptomycetaceae</taxon>
        <taxon>Kitasatospora</taxon>
    </lineage>
</organism>
<dbReference type="PANTHER" id="PTHR36842">
    <property type="entry name" value="PROTEIN TOLB HOMOLOG"/>
    <property type="match status" value="1"/>
</dbReference>
<dbReference type="AlphaFoldDB" id="A0A919L231"/>
<feature type="region of interest" description="Disordered" evidence="2">
    <location>
        <begin position="158"/>
        <end position="177"/>
    </location>
</feature>
<comment type="caution">
    <text evidence="4">The sequence shown here is derived from an EMBL/GenBank/DDBJ whole genome shotgun (WGS) entry which is preliminary data.</text>
</comment>
<dbReference type="InterPro" id="IPR006311">
    <property type="entry name" value="TAT_signal"/>
</dbReference>
<evidence type="ECO:0008006" key="6">
    <source>
        <dbReference type="Google" id="ProtNLM"/>
    </source>
</evidence>
<dbReference type="Gene3D" id="2.120.10.30">
    <property type="entry name" value="TolB, C-terminal domain"/>
    <property type="match status" value="2"/>
</dbReference>
<feature type="region of interest" description="Disordered" evidence="2">
    <location>
        <begin position="216"/>
        <end position="240"/>
    </location>
</feature>
<reference evidence="4" key="2">
    <citation type="submission" date="2020-09" db="EMBL/GenBank/DDBJ databases">
        <authorList>
            <person name="Sun Q."/>
            <person name="Ohkuma M."/>
        </authorList>
    </citation>
    <scope>NUCLEOTIDE SEQUENCE</scope>
    <source>
        <strain evidence="4">JCM 4646</strain>
    </source>
</reference>
<feature type="chain" id="PRO_5037826018" description="WD40 domain-containing protein" evidence="3">
    <location>
        <begin position="33"/>
        <end position="457"/>
    </location>
</feature>
<sequence>MNGSGRTRRTTVRGAVALTAVALAATVTPAGAAGGPARTEQVSVGAGGVRANAMAYGESLSADGRFAVFSSEADNLVPGDTNGFYDVFLRDLRDGRTERVSVGTGGVQGNAFSAGGAVSADGRYVAFASDSDNLVPGDTNGTSDVFVRDRWTGRTERLTAGDPAQQQPGGSDTPSISWNGRYVAFVSGRSDLVPGDTNHAADVFVVDRWTGTTTRATVGADGSEADSASTNPHISADGGSVGFTSRAGNLLPGTPARAEAPAGAGEPGINKPRVYPYYVRDLRAGRTVGGSVGADGELTWANTGTLSADGRYVVFSTNSDTVVPGDTNRQIDVFVRDLATGRNRLVSSAADGTQGDGMSWDGVISADGRRVYFSSAATNLVAGDTNQAQDVFRRDLRTGAVERVSVAADGAQSTGSSSGAVIDALGTTALFSSDDGTLVPQDTDGHADAFLRRLPLR</sequence>